<reference evidence="2" key="1">
    <citation type="submission" date="2022-07" db="EMBL/GenBank/DDBJ databases">
        <title>Fungi with potential for degradation of polypropylene.</title>
        <authorList>
            <person name="Gostincar C."/>
        </authorList>
    </citation>
    <scope>NUCLEOTIDE SEQUENCE</scope>
    <source>
        <strain evidence="2">EXF-13287</strain>
    </source>
</reference>
<dbReference type="Proteomes" id="UP001174691">
    <property type="component" value="Unassembled WGS sequence"/>
</dbReference>
<proteinExistence type="predicted"/>
<dbReference type="AlphaFoldDB" id="A0AA38SKU8"/>
<evidence type="ECO:0000313" key="2">
    <source>
        <dbReference type="EMBL" id="KAJ9164632.1"/>
    </source>
</evidence>
<evidence type="ECO:0000313" key="3">
    <source>
        <dbReference type="Proteomes" id="UP001174691"/>
    </source>
</evidence>
<protein>
    <submittedName>
        <fullName evidence="2">Uncharacterized protein</fullName>
    </submittedName>
</protein>
<evidence type="ECO:0000256" key="1">
    <source>
        <dbReference type="SAM" id="MobiDB-lite"/>
    </source>
</evidence>
<keyword evidence="3" id="KW-1185">Reference proteome</keyword>
<feature type="region of interest" description="Disordered" evidence="1">
    <location>
        <begin position="95"/>
        <end position="186"/>
    </location>
</feature>
<gene>
    <name evidence="2" type="ORF">NKR19_g1279</name>
</gene>
<name>A0AA38SKU8_9PEZI</name>
<dbReference type="EMBL" id="JANBVN010000011">
    <property type="protein sequence ID" value="KAJ9164632.1"/>
    <property type="molecule type" value="Genomic_DNA"/>
</dbReference>
<accession>A0AA38SKU8</accession>
<feature type="compositionally biased region" description="Basic and acidic residues" evidence="1">
    <location>
        <begin position="95"/>
        <end position="129"/>
    </location>
</feature>
<sequence>MPPRKQVHAPVAQPKPENPNIPLHCLLCPKKPKFSDVSHLLTHVSSKSHLSNRFKAEIRSHKDPALRDALEQFETWWRRYNIRELLCDRMDAKDNKVAPKRSRGESPDSKSRSYNKKDKSIKSEGERLSRQSTDGSLHAHSTRQDYSDDDSPYRTPVTRHSQRLAAKGISRHQVKREPYVNDDDDVEGPGNTFQQEEHVEVATVDGVLDWTSDKSKLKGVFWPGMSLFDSATEDQKRKRNQRKDAAVLRNMEQVAAGVEPTECIWTEDIALQRTRDIYATPSVFGTPEPEEVVQPKKKRARRSTGAAKAGPPRKKRASTRAVQPQKTIKLEETDDDSILASEVRDESLESTPDEDDVASDDKVVSSSSTNSPDGDAYDIFHDPLPVPGSGHTDGSTNAMNFDQPARPALQQLSSNISMNSPLADTFKHLPHLRRGRSDISPSSSTFYCQPHHNGQGNFNNPLALPHGRSQLSYTNQFTGTGLFGQEDPKPQGFQPINMMPGLHFNPYPVPSGGNSYYAATTPKEDARDFEI</sequence>
<feature type="region of interest" description="Disordered" evidence="1">
    <location>
        <begin position="1"/>
        <end position="21"/>
    </location>
</feature>
<organism evidence="2 3">
    <name type="scientific">Coniochaeta hoffmannii</name>
    <dbReference type="NCBI Taxonomy" id="91930"/>
    <lineage>
        <taxon>Eukaryota</taxon>
        <taxon>Fungi</taxon>
        <taxon>Dikarya</taxon>
        <taxon>Ascomycota</taxon>
        <taxon>Pezizomycotina</taxon>
        <taxon>Sordariomycetes</taxon>
        <taxon>Sordariomycetidae</taxon>
        <taxon>Coniochaetales</taxon>
        <taxon>Coniochaetaceae</taxon>
        <taxon>Coniochaeta</taxon>
    </lineage>
</organism>
<feature type="region of interest" description="Disordered" evidence="1">
    <location>
        <begin position="281"/>
        <end position="377"/>
    </location>
</feature>
<feature type="compositionally biased region" description="Low complexity" evidence="1">
    <location>
        <begin position="364"/>
        <end position="374"/>
    </location>
</feature>
<comment type="caution">
    <text evidence="2">The sequence shown here is derived from an EMBL/GenBank/DDBJ whole genome shotgun (WGS) entry which is preliminary data.</text>
</comment>